<feature type="region of interest" description="Disordered" evidence="1">
    <location>
        <begin position="401"/>
        <end position="431"/>
    </location>
</feature>
<dbReference type="STRING" id="1965070.A0A3S3SHB9"/>
<name>A0A3S3SHB9_9ACAR</name>
<dbReference type="InterPro" id="IPR050785">
    <property type="entry name" value="PAN2-PAN3_catalytic_subunit"/>
</dbReference>
<gene>
    <name evidence="3" type="ORF">B4U79_00468</name>
</gene>
<dbReference type="FunFam" id="2.130.10.10:FF:000421">
    <property type="entry name" value="PAN2-PAN3 deadenylation complex catalytic subunit PAN2"/>
    <property type="match status" value="1"/>
</dbReference>
<dbReference type="GO" id="GO:0000932">
    <property type="term" value="C:P-body"/>
    <property type="evidence" value="ECO:0007669"/>
    <property type="project" value="TreeGrafter"/>
</dbReference>
<dbReference type="PANTHER" id="PTHR15728:SF0">
    <property type="entry name" value="PAN2-PAN3 DEADENYLATION COMPLEX CATALYTIC SUBUNIT PAN2"/>
    <property type="match status" value="1"/>
</dbReference>
<dbReference type="GO" id="GO:0031251">
    <property type="term" value="C:PAN complex"/>
    <property type="evidence" value="ECO:0007669"/>
    <property type="project" value="TreeGrafter"/>
</dbReference>
<keyword evidence="4" id="KW-1185">Reference proteome</keyword>
<dbReference type="SUPFAM" id="SSF50978">
    <property type="entry name" value="WD40 repeat-like"/>
    <property type="match status" value="1"/>
</dbReference>
<dbReference type="EMBL" id="NCKU01000811">
    <property type="protein sequence ID" value="RWS14060.1"/>
    <property type="molecule type" value="Genomic_DNA"/>
</dbReference>
<reference evidence="3 4" key="1">
    <citation type="journal article" date="2018" name="Gigascience">
        <title>Genomes of trombidid mites reveal novel predicted allergens and laterally-transferred genes associated with secondary metabolism.</title>
        <authorList>
            <person name="Dong X."/>
            <person name="Chaisiri K."/>
            <person name="Xia D."/>
            <person name="Armstrong S.D."/>
            <person name="Fang Y."/>
            <person name="Donnelly M.J."/>
            <person name="Kadowaki T."/>
            <person name="McGarry J.W."/>
            <person name="Darby A.C."/>
            <person name="Makepeace B.L."/>
        </authorList>
    </citation>
    <scope>NUCLEOTIDE SEQUENCE [LARGE SCALE GENOMIC DNA]</scope>
    <source>
        <strain evidence="3">UoL-WK</strain>
    </source>
</reference>
<evidence type="ECO:0000313" key="3">
    <source>
        <dbReference type="EMBL" id="RWS14060.1"/>
    </source>
</evidence>
<dbReference type="Proteomes" id="UP000285301">
    <property type="component" value="Unassembled WGS sequence"/>
</dbReference>
<evidence type="ECO:0000313" key="4">
    <source>
        <dbReference type="Proteomes" id="UP000285301"/>
    </source>
</evidence>
<dbReference type="InterPro" id="IPR036322">
    <property type="entry name" value="WD40_repeat_dom_sf"/>
</dbReference>
<dbReference type="AlphaFoldDB" id="A0A3S3SHB9"/>
<evidence type="ECO:0000259" key="2">
    <source>
        <dbReference type="Pfam" id="PF20770"/>
    </source>
</evidence>
<evidence type="ECO:0000256" key="1">
    <source>
        <dbReference type="SAM" id="MobiDB-lite"/>
    </source>
</evidence>
<comment type="caution">
    <text evidence="3">The sequence shown here is derived from an EMBL/GenBank/DDBJ whole genome shotgun (WGS) entry which is preliminary data.</text>
</comment>
<protein>
    <submittedName>
        <fullName evidence="3">PAB-dependent poly(A)-specific ribonuclease subunit PAN2-like protein</fullName>
    </submittedName>
</protein>
<dbReference type="GO" id="GO:0000289">
    <property type="term" value="P:nuclear-transcribed mRNA poly(A) tail shortening"/>
    <property type="evidence" value="ECO:0007669"/>
    <property type="project" value="TreeGrafter"/>
</dbReference>
<proteinExistence type="predicted"/>
<sequence length="455" mass="51013">MDATKEEFRVMEEYALLSNAIADSGSNASSQLGVSALAFDTEEELLWMGNTGGHVTSYYTYQLQKYTSFQVHELNEVRYLLTGSFGVLSLTQNSLRLSIRRGLTAFTHSSELLKDMQCMTVLPSNLILLGGHQKTLIEFDLERIKQVRITDIDEEGCVIIRQHPKFVCCGDISGKITLRDPNSLRVQHTFSTHSITLSDFDVHGNYLVTCGYSNRNVYTPDRFLMVYDLRMMRQVTPIQMMFLPYLLRFVPAFSSRFCVVSQTGQFQLLDTSASLTPPPLIHNVELTPDAYITAFDVSSSCQALAFADNAGYIYLYGASNEALFNNFSQPTEFADPLEPVPSISFDDVMTPYSTIPMPYYGDEKLFSDLSPELCQKTYRLPQPIDPQMLSKMRMVGSIGYVPNPGNKRRNQMPYANSDNTSGRVLKSPSECHYCATPTSSPSAIYSSNSSTSQNH</sequence>
<dbReference type="GO" id="GO:0004535">
    <property type="term" value="F:poly(A)-specific ribonuclease activity"/>
    <property type="evidence" value="ECO:0007669"/>
    <property type="project" value="TreeGrafter"/>
</dbReference>
<organism evidence="3 4">
    <name type="scientific">Dinothrombium tinctorium</name>
    <dbReference type="NCBI Taxonomy" id="1965070"/>
    <lineage>
        <taxon>Eukaryota</taxon>
        <taxon>Metazoa</taxon>
        <taxon>Ecdysozoa</taxon>
        <taxon>Arthropoda</taxon>
        <taxon>Chelicerata</taxon>
        <taxon>Arachnida</taxon>
        <taxon>Acari</taxon>
        <taxon>Acariformes</taxon>
        <taxon>Trombidiformes</taxon>
        <taxon>Prostigmata</taxon>
        <taxon>Anystina</taxon>
        <taxon>Parasitengona</taxon>
        <taxon>Trombidioidea</taxon>
        <taxon>Trombidiidae</taxon>
        <taxon>Dinothrombium</taxon>
    </lineage>
</organism>
<dbReference type="PANTHER" id="PTHR15728">
    <property type="entry name" value="DEADENYLATION COMPLEX CATALYTIC SUBUNIT PAN2"/>
    <property type="match status" value="1"/>
</dbReference>
<feature type="domain" description="PAN2-PAN3 deadenylation complex catalytic subunit PAN2 N-terminal" evidence="2">
    <location>
        <begin position="31"/>
        <end position="316"/>
    </location>
</feature>
<feature type="compositionally biased region" description="Polar residues" evidence="1">
    <location>
        <begin position="413"/>
        <end position="422"/>
    </location>
</feature>
<dbReference type="InterPro" id="IPR048841">
    <property type="entry name" value="PAN2_N"/>
</dbReference>
<dbReference type="Pfam" id="PF20770">
    <property type="entry name" value="PAN2_N"/>
    <property type="match status" value="1"/>
</dbReference>
<dbReference type="InterPro" id="IPR015943">
    <property type="entry name" value="WD40/YVTN_repeat-like_dom_sf"/>
</dbReference>
<dbReference type="Gene3D" id="2.130.10.10">
    <property type="entry name" value="YVTN repeat-like/Quinoprotein amine dehydrogenase"/>
    <property type="match status" value="1"/>
</dbReference>
<accession>A0A3S3SHB9</accession>
<dbReference type="OrthoDB" id="8191639at2759"/>